<dbReference type="Proteomes" id="UP000006105">
    <property type="component" value="Segment"/>
</dbReference>
<dbReference type="RefSeq" id="YP_007010646.1">
    <property type="nucleotide sequence ID" value="NC_019542.1"/>
</dbReference>
<dbReference type="EMBL" id="JQ837901">
    <property type="protein sequence ID" value="AFP33666.1"/>
    <property type="molecule type" value="Genomic_DNA"/>
</dbReference>
<evidence type="ECO:0000313" key="2">
    <source>
        <dbReference type="EMBL" id="AFP33666.1"/>
    </source>
</evidence>
<evidence type="ECO:0000313" key="3">
    <source>
        <dbReference type="Proteomes" id="UP000006105"/>
    </source>
</evidence>
<gene>
    <name evidence="2" type="ORF">PP1_003</name>
</gene>
<accession>I7F4W5</accession>
<dbReference type="GeneID" id="14016822"/>
<proteinExistence type="predicted"/>
<feature type="domain" description="DUF7300" evidence="1">
    <location>
        <begin position="1"/>
        <end position="65"/>
    </location>
</feature>
<evidence type="ECO:0000259" key="1">
    <source>
        <dbReference type="Pfam" id="PF23974"/>
    </source>
</evidence>
<reference evidence="2 3" key="1">
    <citation type="journal article" date="2012" name="J. Virol.">
        <title>Complete Genome Sequence of Phytopathogenic Pectobacterium carotovorum subsp. carotovorum Bacteriophage PP1.</title>
        <authorList>
            <person name="Lee J.H."/>
            <person name="Shin H."/>
            <person name="Ji S."/>
            <person name="Malhotra S."/>
            <person name="Kumar M."/>
            <person name="Ryu S."/>
            <person name="Heu S."/>
        </authorList>
    </citation>
    <scope>NUCLEOTIDE SEQUENCE [LARGE SCALE GENOMIC DNA]</scope>
</reference>
<name>I7F4W5_9CAUD</name>
<dbReference type="KEGG" id="vg:14016822"/>
<dbReference type="Pfam" id="PF23974">
    <property type="entry name" value="DUF7300"/>
    <property type="match status" value="1"/>
</dbReference>
<protein>
    <recommendedName>
        <fullName evidence="1">DUF7300 domain-containing protein</fullName>
    </recommendedName>
</protein>
<sequence>MIYKHLNGRNLQSFYHITIEQNEDGKHVTFHSRIHVNRENTCPITWCKEYTDFEILNDRDLITWVSRSYGEVTA</sequence>
<organism evidence="2 3">
    <name type="scientific">Pectobacterium phage PP1</name>
    <dbReference type="NCBI Taxonomy" id="1217810"/>
    <lineage>
        <taxon>Viruses</taxon>
        <taxon>Duplodnaviria</taxon>
        <taxon>Heunggongvirae</taxon>
        <taxon>Uroviricota</taxon>
        <taxon>Caudoviricetes</taxon>
        <taxon>Autographivirales</taxon>
        <taxon>Autosignataviridae</taxon>
        <taxon>Molineuxvirinae</taxon>
        <taxon>Axomammavirus</taxon>
        <taxon>Axomammavirus PP1</taxon>
    </lineage>
</organism>
<dbReference type="OrthoDB" id="41267at10239"/>
<keyword evidence="3" id="KW-1185">Reference proteome</keyword>
<dbReference type="InterPro" id="IPR055724">
    <property type="entry name" value="DUF7300"/>
</dbReference>